<dbReference type="Pfam" id="PF00753">
    <property type="entry name" value="Lactamase_B"/>
    <property type="match status" value="1"/>
</dbReference>
<feature type="domain" description="Metallo-beta-lactamase" evidence="1">
    <location>
        <begin position="59"/>
        <end position="227"/>
    </location>
</feature>
<dbReference type="AlphaFoldDB" id="A0A4R5TWV6"/>
<gene>
    <name evidence="2" type="ORF">E2F48_10410</name>
</gene>
<evidence type="ECO:0000259" key="1">
    <source>
        <dbReference type="SMART" id="SM00849"/>
    </source>
</evidence>
<dbReference type="OrthoDB" id="5240502at2"/>
<dbReference type="RefSeq" id="WP_133403903.1">
    <property type="nucleotide sequence ID" value="NZ_SMTK01000003.1"/>
</dbReference>
<keyword evidence="2" id="KW-0378">Hydrolase</keyword>
<dbReference type="PANTHER" id="PTHR42951:SF22">
    <property type="entry name" value="METALLO BETA-LACTAMASE SUPERFAMILY LIPOPROTEIN"/>
    <property type="match status" value="1"/>
</dbReference>
<dbReference type="InterPro" id="IPR001279">
    <property type="entry name" value="Metallo-B-lactamas"/>
</dbReference>
<protein>
    <submittedName>
        <fullName evidence="2">MBL fold metallo-hydrolase</fullName>
    </submittedName>
</protein>
<sequence>MSADPEAPWKPFSFTEAAASLRLVPTAPVPEIARGPKVPDEGYYVEELADGMFLLSDGTYQMMFVVTDDGVIAVDAPPTLGHNILRAIKGVTSKPITQIVYSHQHADHVGAMSLYPQDVPRYAQRITAERLRKLGDPNRPLPTVEFDDGYTLQSGDHTLQLDYKGPNHAEGNIFIHEPKRQVLMLVDVIFPGWVPFSNLAVSANIPGYVTAVDQTLGYSFEKLVPGHVTRTGTRKDVEVQAEYLADLHKTTEAALSSVDFGEIMAPVDMSNAWAVFRAYLDAVAAKSADELIPRWVDRLGGADVFTLPNAWAMMEALRLDYGSLGPFGIAD</sequence>
<organism evidence="2 3">
    <name type="scientific">Arthrobacter crusticola</name>
    <dbReference type="NCBI Taxonomy" id="2547960"/>
    <lineage>
        <taxon>Bacteria</taxon>
        <taxon>Bacillati</taxon>
        <taxon>Actinomycetota</taxon>
        <taxon>Actinomycetes</taxon>
        <taxon>Micrococcales</taxon>
        <taxon>Micrococcaceae</taxon>
        <taxon>Arthrobacter</taxon>
    </lineage>
</organism>
<dbReference type="CDD" id="cd16276">
    <property type="entry name" value="metallo-hydrolase-like_MBL-fold"/>
    <property type="match status" value="1"/>
</dbReference>
<comment type="caution">
    <text evidence="2">The sequence shown here is derived from an EMBL/GenBank/DDBJ whole genome shotgun (WGS) entry which is preliminary data.</text>
</comment>
<dbReference type="SUPFAM" id="SSF56281">
    <property type="entry name" value="Metallo-hydrolase/oxidoreductase"/>
    <property type="match status" value="1"/>
</dbReference>
<keyword evidence="3" id="KW-1185">Reference proteome</keyword>
<evidence type="ECO:0000313" key="3">
    <source>
        <dbReference type="Proteomes" id="UP000295411"/>
    </source>
</evidence>
<dbReference type="Gene3D" id="3.60.15.10">
    <property type="entry name" value="Ribonuclease Z/Hydroxyacylglutathione hydrolase-like"/>
    <property type="match status" value="1"/>
</dbReference>
<dbReference type="EMBL" id="SMTK01000003">
    <property type="protein sequence ID" value="TDK25645.1"/>
    <property type="molecule type" value="Genomic_DNA"/>
</dbReference>
<proteinExistence type="predicted"/>
<accession>A0A4R5TWV6</accession>
<dbReference type="InterPro" id="IPR036866">
    <property type="entry name" value="RibonucZ/Hydroxyglut_hydro"/>
</dbReference>
<reference evidence="2 3" key="1">
    <citation type="submission" date="2019-03" db="EMBL/GenBank/DDBJ databases">
        <title>Arthrobacter sp. nov., an bacterium isolated from biocrust in Mu Us Desert.</title>
        <authorList>
            <person name="Lixiong L."/>
        </authorList>
    </citation>
    <scope>NUCLEOTIDE SEQUENCE [LARGE SCALE GENOMIC DNA]</scope>
    <source>
        <strain evidence="2 3">SLN-3</strain>
    </source>
</reference>
<dbReference type="PANTHER" id="PTHR42951">
    <property type="entry name" value="METALLO-BETA-LACTAMASE DOMAIN-CONTAINING"/>
    <property type="match status" value="1"/>
</dbReference>
<dbReference type="Proteomes" id="UP000295411">
    <property type="component" value="Unassembled WGS sequence"/>
</dbReference>
<dbReference type="GO" id="GO:0016787">
    <property type="term" value="F:hydrolase activity"/>
    <property type="evidence" value="ECO:0007669"/>
    <property type="project" value="UniProtKB-KW"/>
</dbReference>
<dbReference type="InterPro" id="IPR050855">
    <property type="entry name" value="NDM-1-like"/>
</dbReference>
<evidence type="ECO:0000313" key="2">
    <source>
        <dbReference type="EMBL" id="TDK25645.1"/>
    </source>
</evidence>
<dbReference type="SMART" id="SM00849">
    <property type="entry name" value="Lactamase_B"/>
    <property type="match status" value="1"/>
</dbReference>
<name>A0A4R5TWV6_9MICC</name>